<feature type="transmembrane region" description="Helical" evidence="1">
    <location>
        <begin position="438"/>
        <end position="461"/>
    </location>
</feature>
<dbReference type="InterPro" id="IPR021913">
    <property type="entry name" value="DUF3526"/>
</dbReference>
<dbReference type="Proteomes" id="UP001370348">
    <property type="component" value="Chromosome"/>
</dbReference>
<organism evidence="2 3">
    <name type="scientific">Pendulispora albinea</name>
    <dbReference type="NCBI Taxonomy" id="2741071"/>
    <lineage>
        <taxon>Bacteria</taxon>
        <taxon>Pseudomonadati</taxon>
        <taxon>Myxococcota</taxon>
        <taxon>Myxococcia</taxon>
        <taxon>Myxococcales</taxon>
        <taxon>Sorangiineae</taxon>
        <taxon>Pendulisporaceae</taxon>
        <taxon>Pendulispora</taxon>
    </lineage>
</organism>
<feature type="transmembrane region" description="Helical" evidence="1">
    <location>
        <begin position="21"/>
        <end position="40"/>
    </location>
</feature>
<dbReference type="Pfam" id="PF12679">
    <property type="entry name" value="ABC2_membrane_2"/>
    <property type="match status" value="1"/>
</dbReference>
<gene>
    <name evidence="2" type="ORF">LZC94_15300</name>
</gene>
<keyword evidence="3" id="KW-1185">Reference proteome</keyword>
<keyword evidence="1" id="KW-0472">Membrane</keyword>
<evidence type="ECO:0000256" key="1">
    <source>
        <dbReference type="SAM" id="Phobius"/>
    </source>
</evidence>
<keyword evidence="1" id="KW-0812">Transmembrane</keyword>
<feature type="transmembrane region" description="Helical" evidence="1">
    <location>
        <begin position="172"/>
        <end position="200"/>
    </location>
</feature>
<feature type="transmembrane region" description="Helical" evidence="1">
    <location>
        <begin position="212"/>
        <end position="234"/>
    </location>
</feature>
<dbReference type="PANTHER" id="PTHR43471:SF1">
    <property type="entry name" value="ABC TRANSPORTER PERMEASE PROTEIN NOSY-RELATED"/>
    <property type="match status" value="1"/>
</dbReference>
<evidence type="ECO:0000313" key="3">
    <source>
        <dbReference type="Proteomes" id="UP001370348"/>
    </source>
</evidence>
<dbReference type="PANTHER" id="PTHR43471">
    <property type="entry name" value="ABC TRANSPORTER PERMEASE"/>
    <property type="match status" value="1"/>
</dbReference>
<accession>A0ABZ2M7W5</accession>
<name>A0ABZ2M7W5_9BACT</name>
<keyword evidence="1" id="KW-1133">Transmembrane helix</keyword>
<dbReference type="Pfam" id="PF12040">
    <property type="entry name" value="DUF3526"/>
    <property type="match status" value="1"/>
</dbReference>
<feature type="transmembrane region" description="Helical" evidence="1">
    <location>
        <begin position="246"/>
        <end position="265"/>
    </location>
</feature>
<feature type="transmembrane region" description="Helical" evidence="1">
    <location>
        <begin position="132"/>
        <end position="151"/>
    </location>
</feature>
<protein>
    <submittedName>
        <fullName evidence="2">DUF3526 domain-containing protein</fullName>
    </submittedName>
</protein>
<sequence>MSAIVRIAARDFREFVRDGRLPWTGALMVVLLLTALAVGWQRQAALQAERVTAQALDYDDWLAQGARHPHDAAHQGMHVFKPEPPLSIIDPGIGPYVGSTLWLQSHRQSETRFRPAQDATGLQRFGTLSGAWVIQVLGPLLVIILGFNAFAGEREQGTLRQVMSLGVPARSLLAGKALALGGSIAILLLSGGAVGAAAALIQSPPSRLADTIARLASLAVGYAAYLGIWIFVALAVSARMRTSRMALIALLGIWIASAVLLPRAISDLSDASFPSPSRTEFNRALDDDLDKTQGRVWSEQFGVDRAWSPDLPLNKWGIALEKNDQAGYTVFDRHFGALWDNFERQRTAQELSGFVAPTLALRSFSMAMAGTDFAQHRDFASAAERHRRKIQDMVSDDLVEHADPLGGRHFAYEADKSLWAEIPPFDYRTPTVGFAWRAAWLSAAVLFVTLVLSAAAALAVAPRRPL</sequence>
<reference evidence="2 3" key="1">
    <citation type="submission" date="2021-12" db="EMBL/GenBank/DDBJ databases">
        <title>Discovery of the Pendulisporaceae a myxobacterial family with distinct sporulation behavior and unique specialized metabolism.</title>
        <authorList>
            <person name="Garcia R."/>
            <person name="Popoff A."/>
            <person name="Bader C.D."/>
            <person name="Loehr J."/>
            <person name="Walesch S."/>
            <person name="Walt C."/>
            <person name="Boldt J."/>
            <person name="Bunk B."/>
            <person name="Haeckl F.J.F.P.J."/>
            <person name="Gunesch A.P."/>
            <person name="Birkelbach J."/>
            <person name="Nuebel U."/>
            <person name="Pietschmann T."/>
            <person name="Bach T."/>
            <person name="Mueller R."/>
        </authorList>
    </citation>
    <scope>NUCLEOTIDE SEQUENCE [LARGE SCALE GENOMIC DNA]</scope>
    <source>
        <strain evidence="2 3">MSr11954</strain>
    </source>
</reference>
<dbReference type="EMBL" id="CP089984">
    <property type="protein sequence ID" value="WXB18594.1"/>
    <property type="molecule type" value="Genomic_DNA"/>
</dbReference>
<dbReference type="RefSeq" id="WP_394828227.1">
    <property type="nucleotide sequence ID" value="NZ_CP089984.1"/>
</dbReference>
<evidence type="ECO:0000313" key="2">
    <source>
        <dbReference type="EMBL" id="WXB18594.1"/>
    </source>
</evidence>
<proteinExistence type="predicted"/>